<proteinExistence type="inferred from homology"/>
<comment type="subcellular location">
    <subcellularLocation>
        <location evidence="2">Bacterial flagellum basal body</location>
    </subcellularLocation>
</comment>
<evidence type="ECO:0000259" key="5">
    <source>
        <dbReference type="Pfam" id="PF22692"/>
    </source>
</evidence>
<evidence type="ECO:0000256" key="2">
    <source>
        <dbReference type="RuleBase" id="RU362116"/>
    </source>
</evidence>
<dbReference type="Pfam" id="PF06429">
    <property type="entry name" value="Flg_bbr_C"/>
    <property type="match status" value="1"/>
</dbReference>
<name>A0A937FH79_9CLOT</name>
<dbReference type="NCBIfam" id="TIGR03506">
    <property type="entry name" value="FlgEFG_subfam"/>
    <property type="match status" value="1"/>
</dbReference>
<evidence type="ECO:0000259" key="3">
    <source>
        <dbReference type="Pfam" id="PF00460"/>
    </source>
</evidence>
<comment type="similarity">
    <text evidence="1 2">Belongs to the flagella basal body rod proteins family.</text>
</comment>
<dbReference type="Proteomes" id="UP000623681">
    <property type="component" value="Unassembled WGS sequence"/>
</dbReference>
<comment type="caution">
    <text evidence="6">The sequence shown here is derived from an EMBL/GenBank/DDBJ whole genome shotgun (WGS) entry which is preliminary data.</text>
</comment>
<protein>
    <submittedName>
        <fullName evidence="6">Flagellar basal body rod protein FlgG</fullName>
    </submittedName>
</protein>
<dbReference type="GO" id="GO:0009425">
    <property type="term" value="C:bacterial-type flagellum basal body"/>
    <property type="evidence" value="ECO:0007669"/>
    <property type="project" value="UniProtKB-SubCell"/>
</dbReference>
<accession>A0A937FH79</accession>
<dbReference type="Pfam" id="PF22692">
    <property type="entry name" value="LlgE_F_G_D1"/>
    <property type="match status" value="1"/>
</dbReference>
<sequence>MIRGLYTAVSGLVSLEAKQDSITNNLANANTNGFKSDDVKLKSFKEVLIENRDKVSGGMNVRNQLGYLSLGSAIDGTYTKWTQGSINDTNKDTDFAIEGAGFFVVRTNTPEGVKEHYTRDGSFRIDAQGYLTTSSGDAVIGTNASGAQGPIYVGNGKLAVDGSGNINVDGKPSGKLLTANFQDYGTLKKVGDNLYEGQNPNYQANTSIKQGSLEKSNVNIMSEMVDMISVMRSFESNQKVIQTIDETLGKAANEVGAVR</sequence>
<feature type="domain" description="Flagellar basal-body/hook protein C-terminal" evidence="4">
    <location>
        <begin position="209"/>
        <end position="253"/>
    </location>
</feature>
<dbReference type="RefSeq" id="WP_202768331.1">
    <property type="nucleotide sequence ID" value="NZ_JAESWA010000023.1"/>
</dbReference>
<dbReference type="GO" id="GO:0071978">
    <property type="term" value="P:bacterial-type flagellum-dependent swarming motility"/>
    <property type="evidence" value="ECO:0007669"/>
    <property type="project" value="TreeGrafter"/>
</dbReference>
<keyword evidence="6" id="KW-0966">Cell projection</keyword>
<dbReference type="SUPFAM" id="SSF117143">
    <property type="entry name" value="Flagellar hook protein flgE"/>
    <property type="match status" value="1"/>
</dbReference>
<feature type="domain" description="Flagellar basal body rod protein N-terminal" evidence="3">
    <location>
        <begin position="5"/>
        <end position="35"/>
    </location>
</feature>
<dbReference type="InterPro" id="IPR010930">
    <property type="entry name" value="Flg_bb/hook_C_dom"/>
</dbReference>
<dbReference type="PANTHER" id="PTHR30435">
    <property type="entry name" value="FLAGELLAR PROTEIN"/>
    <property type="match status" value="1"/>
</dbReference>
<keyword evidence="2" id="KW-0975">Bacterial flagellum</keyword>
<organism evidence="6 7">
    <name type="scientific">Clostridium paridis</name>
    <dbReference type="NCBI Taxonomy" id="2803863"/>
    <lineage>
        <taxon>Bacteria</taxon>
        <taxon>Bacillati</taxon>
        <taxon>Bacillota</taxon>
        <taxon>Clostridia</taxon>
        <taxon>Eubacteriales</taxon>
        <taxon>Clostridiaceae</taxon>
        <taxon>Clostridium</taxon>
    </lineage>
</organism>
<evidence type="ECO:0000313" key="7">
    <source>
        <dbReference type="Proteomes" id="UP000623681"/>
    </source>
</evidence>
<feature type="domain" description="Flagellar hook protein FlgE/F/G-like D1" evidence="5">
    <location>
        <begin position="96"/>
        <end position="154"/>
    </location>
</feature>
<gene>
    <name evidence="6" type="primary">flgG</name>
    <name evidence="6" type="ORF">JK634_14140</name>
</gene>
<dbReference type="AlphaFoldDB" id="A0A937FH79"/>
<keyword evidence="6" id="KW-0969">Cilium</keyword>
<keyword evidence="6" id="KW-0282">Flagellum</keyword>
<dbReference type="InterPro" id="IPR019776">
    <property type="entry name" value="Flagellar_basal_body_rod_CS"/>
</dbReference>
<dbReference type="PANTHER" id="PTHR30435:SF19">
    <property type="entry name" value="FLAGELLAR BASAL-BODY ROD PROTEIN FLGG"/>
    <property type="match status" value="1"/>
</dbReference>
<evidence type="ECO:0000313" key="6">
    <source>
        <dbReference type="EMBL" id="MBL4932950.1"/>
    </source>
</evidence>
<dbReference type="InterPro" id="IPR020013">
    <property type="entry name" value="Flagellar_FlgE/F/G"/>
</dbReference>
<reference evidence="6" key="1">
    <citation type="submission" date="2021-01" db="EMBL/GenBank/DDBJ databases">
        <title>Genome public.</title>
        <authorList>
            <person name="Liu C."/>
            <person name="Sun Q."/>
        </authorList>
    </citation>
    <scope>NUCLEOTIDE SEQUENCE</scope>
    <source>
        <strain evidence="6">YIM B02565</strain>
    </source>
</reference>
<dbReference type="PROSITE" id="PS00588">
    <property type="entry name" value="FLAGELLA_BB_ROD"/>
    <property type="match status" value="1"/>
</dbReference>
<evidence type="ECO:0000259" key="4">
    <source>
        <dbReference type="Pfam" id="PF06429"/>
    </source>
</evidence>
<keyword evidence="7" id="KW-1185">Reference proteome</keyword>
<dbReference type="InterPro" id="IPR053967">
    <property type="entry name" value="LlgE_F_G-like_D1"/>
</dbReference>
<dbReference type="InterPro" id="IPR001444">
    <property type="entry name" value="Flag_bb_rod_N"/>
</dbReference>
<dbReference type="InterPro" id="IPR037925">
    <property type="entry name" value="FlgE/F/G-like"/>
</dbReference>
<dbReference type="EMBL" id="JAESWA010000023">
    <property type="protein sequence ID" value="MBL4932950.1"/>
    <property type="molecule type" value="Genomic_DNA"/>
</dbReference>
<evidence type="ECO:0000256" key="1">
    <source>
        <dbReference type="ARBA" id="ARBA00009677"/>
    </source>
</evidence>
<dbReference type="Pfam" id="PF00460">
    <property type="entry name" value="Flg_bb_rod"/>
    <property type="match status" value="1"/>
</dbReference>